<name>A0A3A9KQ15_9BACI</name>
<dbReference type="InterPro" id="IPR011840">
    <property type="entry name" value="PulA_typeI"/>
</dbReference>
<dbReference type="InterPro" id="IPR013780">
    <property type="entry name" value="Glyco_hydro_b"/>
</dbReference>
<dbReference type="Gene3D" id="2.60.40.10">
    <property type="entry name" value="Immunoglobulins"/>
    <property type="match status" value="1"/>
</dbReference>
<dbReference type="InterPro" id="IPR013783">
    <property type="entry name" value="Ig-like_fold"/>
</dbReference>
<dbReference type="InterPro" id="IPR006047">
    <property type="entry name" value="GH13_cat_dom"/>
</dbReference>
<dbReference type="EMBL" id="PDOE01000005">
    <property type="protein sequence ID" value="RKL66776.1"/>
    <property type="molecule type" value="Genomic_DNA"/>
</dbReference>
<dbReference type="InterPro" id="IPR017853">
    <property type="entry name" value="GH"/>
</dbReference>
<dbReference type="CDD" id="cd11341">
    <property type="entry name" value="AmyAc_Pullulanase_LD-like"/>
    <property type="match status" value="1"/>
</dbReference>
<dbReference type="SUPFAM" id="SSF51445">
    <property type="entry name" value="(Trans)glycosidases"/>
    <property type="match status" value="1"/>
</dbReference>
<dbReference type="CDD" id="cd02860">
    <property type="entry name" value="E_set_Pullulanase"/>
    <property type="match status" value="1"/>
</dbReference>
<feature type="domain" description="Glycosyl hydrolase family 13 catalytic" evidence="2">
    <location>
        <begin position="245"/>
        <end position="610"/>
    </location>
</feature>
<dbReference type="GO" id="GO:0004553">
    <property type="term" value="F:hydrolase activity, hydrolyzing O-glycosyl compounds"/>
    <property type="evidence" value="ECO:0007669"/>
    <property type="project" value="InterPro"/>
</dbReference>
<dbReference type="Pfam" id="PF02922">
    <property type="entry name" value="CBM_48"/>
    <property type="match status" value="1"/>
</dbReference>
<dbReference type="AlphaFoldDB" id="A0A3A9KQ15"/>
<evidence type="ECO:0000256" key="1">
    <source>
        <dbReference type="ARBA" id="ARBA00008061"/>
    </source>
</evidence>
<reference evidence="3 4" key="1">
    <citation type="submission" date="2017-10" db="EMBL/GenBank/DDBJ databases">
        <title>Bacillus sp. nov., a halophilic bacterium isolated from a Keqin Lake.</title>
        <authorList>
            <person name="Wang H."/>
        </authorList>
    </citation>
    <scope>NUCLEOTIDE SEQUENCE [LARGE SCALE GENOMIC DNA]</scope>
    <source>
        <strain evidence="3 4">KCTC 13187</strain>
    </source>
</reference>
<proteinExistence type="inferred from homology"/>
<dbReference type="InterPro" id="IPR014756">
    <property type="entry name" value="Ig_E-set"/>
</dbReference>
<gene>
    <name evidence="3" type="primary">pulA</name>
    <name evidence="3" type="ORF">CR203_13125</name>
</gene>
<dbReference type="PANTHER" id="PTHR43002">
    <property type="entry name" value="GLYCOGEN DEBRANCHING ENZYME"/>
    <property type="match status" value="1"/>
</dbReference>
<dbReference type="Pfam" id="PF00128">
    <property type="entry name" value="Alpha-amylase"/>
    <property type="match status" value="1"/>
</dbReference>
<organism evidence="3 4">
    <name type="scientific">Salipaludibacillus neizhouensis</name>
    <dbReference type="NCBI Taxonomy" id="885475"/>
    <lineage>
        <taxon>Bacteria</taxon>
        <taxon>Bacillati</taxon>
        <taxon>Bacillota</taxon>
        <taxon>Bacilli</taxon>
        <taxon>Bacillales</taxon>
        <taxon>Bacillaceae</taxon>
    </lineage>
</organism>
<dbReference type="InterPro" id="IPR004193">
    <property type="entry name" value="Glyco_hydro_13_N"/>
</dbReference>
<dbReference type="Gene3D" id="2.60.40.1180">
    <property type="entry name" value="Golgi alpha-mannosidase II"/>
    <property type="match status" value="1"/>
</dbReference>
<dbReference type="SMART" id="SM00642">
    <property type="entry name" value="Aamy"/>
    <property type="match status" value="1"/>
</dbReference>
<evidence type="ECO:0000259" key="2">
    <source>
        <dbReference type="SMART" id="SM00642"/>
    </source>
</evidence>
<sequence>MYMKEYKAWIDNFHSLQLEGPIVNDIVTNIDRAYAIGNGEKIHLISEGHTIDENTVRFYSEDSLPVDQDMFLYLGELEIPIYVRGVVRTEKFDEKYGGSREDLGAVYYDIETIFRVWSPVATEMKLHVNESVYEMKRKKFGVWEYTLTEDCHGYTYLFIPTLNKETYEVVDPYAKAVTTNGEYGVVVNLETTDPDEFRETPRPVIENLQDSSIYEMHIRDATIDSRSGIVDKGKYLGLTEKDAKTVHQYSSGLSYIKELGVSHVQLLPVNDFARVDDLEPNKQYNWGYDPLFFQVPEGSYSVDPTDPFARITELKELIHSFHEEGLSVIIDVVYNHVFVKETSSFEKLVPGYYFRYHDNGTVSNGTGVGNDIATEKRMARKFILDTIEYWLREYQVDGFRFDLMGAIDLTTMQQIQNSCKKEETPILLLGEGWGLQTAFSSEKLSTSFQSHHLPGIRFFNDVFRDTIKGNLFESHDHGFVNGKGRYIERLTQLVKGSAAKNEDIPPFVHEVTQTVNYVECHDNHTLSDRLEITNSSDTNEERMKMHKMATGLTIVSQGIPFIHAGQEWFRSKSGDENSYISGDKINQLDWKRRGEKEEDIQYVRDLLSIRKEYSVFRMTKQEDINRHLHVLITPPKVFGFTLLAYKNDLCIYANPTEKDVKIELPSSGDWEILVTSLGKHERTYFSVRGKECELRPYEFIILRKSRL</sequence>
<accession>A0A3A9KQ15</accession>
<comment type="similarity">
    <text evidence="1">Belongs to the glycosyl hydrolase 13 family.</text>
</comment>
<dbReference type="SUPFAM" id="SSF81296">
    <property type="entry name" value="E set domains"/>
    <property type="match status" value="1"/>
</dbReference>
<dbReference type="GO" id="GO:0005975">
    <property type="term" value="P:carbohydrate metabolic process"/>
    <property type="evidence" value="ECO:0007669"/>
    <property type="project" value="InterPro"/>
</dbReference>
<comment type="caution">
    <text evidence="3">The sequence shown here is derived from an EMBL/GenBank/DDBJ whole genome shotgun (WGS) entry which is preliminary data.</text>
</comment>
<dbReference type="Gene3D" id="3.20.20.80">
    <property type="entry name" value="Glycosidases"/>
    <property type="match status" value="1"/>
</dbReference>
<evidence type="ECO:0000313" key="3">
    <source>
        <dbReference type="EMBL" id="RKL66776.1"/>
    </source>
</evidence>
<evidence type="ECO:0000313" key="4">
    <source>
        <dbReference type="Proteomes" id="UP000281498"/>
    </source>
</evidence>
<dbReference type="OrthoDB" id="9761875at2"/>
<keyword evidence="4" id="KW-1185">Reference proteome</keyword>
<dbReference type="Proteomes" id="UP000281498">
    <property type="component" value="Unassembled WGS sequence"/>
</dbReference>
<protein>
    <submittedName>
        <fullName evidence="3">Type I pullulanase</fullName>
    </submittedName>
</protein>
<dbReference type="NCBIfam" id="TIGR02104">
    <property type="entry name" value="pulA_typeI"/>
    <property type="match status" value="1"/>
</dbReference>